<evidence type="ECO:0000256" key="1">
    <source>
        <dbReference type="ARBA" id="ARBA00000085"/>
    </source>
</evidence>
<evidence type="ECO:0000256" key="9">
    <source>
        <dbReference type="SAM" id="Phobius"/>
    </source>
</evidence>
<comment type="subcellular location">
    <subcellularLocation>
        <location evidence="2">Cell membrane</location>
        <topology evidence="2">Multi-pass membrane protein</topology>
    </subcellularLocation>
</comment>
<evidence type="ECO:0000256" key="2">
    <source>
        <dbReference type="ARBA" id="ARBA00004651"/>
    </source>
</evidence>
<dbReference type="SMART" id="SM00388">
    <property type="entry name" value="HisKA"/>
    <property type="match status" value="1"/>
</dbReference>
<dbReference type="GO" id="GO:0000155">
    <property type="term" value="F:phosphorelay sensor kinase activity"/>
    <property type="evidence" value="ECO:0007669"/>
    <property type="project" value="InterPro"/>
</dbReference>
<dbReference type="Pfam" id="PF00512">
    <property type="entry name" value="HisKA"/>
    <property type="match status" value="1"/>
</dbReference>
<dbReference type="Gene3D" id="3.30.565.10">
    <property type="entry name" value="Histidine kinase-like ATPase, C-terminal domain"/>
    <property type="match status" value="1"/>
</dbReference>
<sequence>VTFTVLVLTILTFFHQELPQPKTLNFRVPEYYLYSIPVSIFIGLVFLVYFGVKFGIENRIRKQAYEQMQEIMAKENELLSLGGQAAAAAHSLGTPLSTILLTVKELQKEFGNNEKIKKDLDLLLSQSNRCSEILKRLSLSPHIEDEFIDSNVSLDEYVKEIVRSFEEISKKKFIVNVDEFKNKIKTYKSTEVVYGLRNFIGNASKFSNNKIEIFLTSDNRETEIIIRDDGPGFPKDLIDKHKLGEPYIRSASSAGIAKYGLGLGTFIGKTLLEKNYANITFRNSNKEKGAEVLIKWRNKDLLNV</sequence>
<dbReference type="AlphaFoldDB" id="A0A382R4K0"/>
<evidence type="ECO:0000259" key="10">
    <source>
        <dbReference type="PROSITE" id="PS50109"/>
    </source>
</evidence>
<dbReference type="EMBL" id="UINC01119086">
    <property type="protein sequence ID" value="SVC92653.1"/>
    <property type="molecule type" value="Genomic_DNA"/>
</dbReference>
<evidence type="ECO:0000313" key="11">
    <source>
        <dbReference type="EMBL" id="SVC92653.1"/>
    </source>
</evidence>
<dbReference type="SUPFAM" id="SSF55874">
    <property type="entry name" value="ATPase domain of HSP90 chaperone/DNA topoisomerase II/histidine kinase"/>
    <property type="match status" value="1"/>
</dbReference>
<protein>
    <recommendedName>
        <fullName evidence="3">histidine kinase</fullName>
        <ecNumber evidence="3">2.7.13.3</ecNumber>
    </recommendedName>
</protein>
<keyword evidence="9" id="KW-1133">Transmembrane helix</keyword>
<organism evidence="11">
    <name type="scientific">marine metagenome</name>
    <dbReference type="NCBI Taxonomy" id="408172"/>
    <lineage>
        <taxon>unclassified sequences</taxon>
        <taxon>metagenomes</taxon>
        <taxon>ecological metagenomes</taxon>
    </lineage>
</organism>
<dbReference type="InterPro" id="IPR003594">
    <property type="entry name" value="HATPase_dom"/>
</dbReference>
<keyword evidence="9" id="KW-0812">Transmembrane</keyword>
<dbReference type="InterPro" id="IPR036890">
    <property type="entry name" value="HATPase_C_sf"/>
</dbReference>
<comment type="catalytic activity">
    <reaction evidence="1">
        <text>ATP + protein L-histidine = ADP + protein N-phospho-L-histidine.</text>
        <dbReference type="EC" id="2.7.13.3"/>
    </reaction>
</comment>
<dbReference type="SUPFAM" id="SSF47384">
    <property type="entry name" value="Homodimeric domain of signal transducing histidine kinase"/>
    <property type="match status" value="1"/>
</dbReference>
<dbReference type="PROSITE" id="PS50109">
    <property type="entry name" value="HIS_KIN"/>
    <property type="match status" value="1"/>
</dbReference>
<name>A0A382R4K0_9ZZZZ</name>
<keyword evidence="7" id="KW-0418">Kinase</keyword>
<evidence type="ECO:0000256" key="4">
    <source>
        <dbReference type="ARBA" id="ARBA00022475"/>
    </source>
</evidence>
<proteinExistence type="predicted"/>
<dbReference type="InterPro" id="IPR036097">
    <property type="entry name" value="HisK_dim/P_sf"/>
</dbReference>
<dbReference type="PANTHER" id="PTHR44936:SF10">
    <property type="entry name" value="SENSOR PROTEIN RSTB"/>
    <property type="match status" value="1"/>
</dbReference>
<feature type="domain" description="Histidine kinase" evidence="10">
    <location>
        <begin position="87"/>
        <end position="300"/>
    </location>
</feature>
<evidence type="ECO:0000256" key="5">
    <source>
        <dbReference type="ARBA" id="ARBA00022679"/>
    </source>
</evidence>
<dbReference type="InterPro" id="IPR050980">
    <property type="entry name" value="2C_sensor_his_kinase"/>
</dbReference>
<accession>A0A382R4K0</accession>
<dbReference type="GO" id="GO:0005886">
    <property type="term" value="C:plasma membrane"/>
    <property type="evidence" value="ECO:0007669"/>
    <property type="project" value="UniProtKB-SubCell"/>
</dbReference>
<evidence type="ECO:0000256" key="7">
    <source>
        <dbReference type="ARBA" id="ARBA00022777"/>
    </source>
</evidence>
<reference evidence="11" key="1">
    <citation type="submission" date="2018-05" db="EMBL/GenBank/DDBJ databases">
        <authorList>
            <person name="Lanie J.A."/>
            <person name="Ng W.-L."/>
            <person name="Kazmierczak K.M."/>
            <person name="Andrzejewski T.M."/>
            <person name="Davidsen T.M."/>
            <person name="Wayne K.J."/>
            <person name="Tettelin H."/>
            <person name="Glass J.I."/>
            <person name="Rusch D."/>
            <person name="Podicherti R."/>
            <person name="Tsui H.-C.T."/>
            <person name="Winkler M.E."/>
        </authorList>
    </citation>
    <scope>NUCLEOTIDE SEQUENCE</scope>
</reference>
<keyword evidence="4" id="KW-1003">Cell membrane</keyword>
<gene>
    <name evidence="11" type="ORF">METZ01_LOCUS345507</name>
</gene>
<dbReference type="Pfam" id="PF02518">
    <property type="entry name" value="HATPase_c"/>
    <property type="match status" value="1"/>
</dbReference>
<evidence type="ECO:0000256" key="3">
    <source>
        <dbReference type="ARBA" id="ARBA00012438"/>
    </source>
</evidence>
<dbReference type="CDD" id="cd00082">
    <property type="entry name" value="HisKA"/>
    <property type="match status" value="1"/>
</dbReference>
<keyword evidence="6" id="KW-0547">Nucleotide-binding</keyword>
<evidence type="ECO:0000256" key="6">
    <source>
        <dbReference type="ARBA" id="ARBA00022741"/>
    </source>
</evidence>
<dbReference type="Gene3D" id="1.10.287.130">
    <property type="match status" value="1"/>
</dbReference>
<dbReference type="EC" id="2.7.13.3" evidence="3"/>
<keyword evidence="9" id="KW-0472">Membrane</keyword>
<dbReference type="GO" id="GO:0005524">
    <property type="term" value="F:ATP binding"/>
    <property type="evidence" value="ECO:0007669"/>
    <property type="project" value="UniProtKB-KW"/>
</dbReference>
<evidence type="ECO:0000256" key="8">
    <source>
        <dbReference type="ARBA" id="ARBA00022840"/>
    </source>
</evidence>
<dbReference type="InterPro" id="IPR005467">
    <property type="entry name" value="His_kinase_dom"/>
</dbReference>
<feature type="non-terminal residue" evidence="11">
    <location>
        <position position="1"/>
    </location>
</feature>
<feature type="transmembrane region" description="Helical" evidence="9">
    <location>
        <begin position="31"/>
        <end position="52"/>
    </location>
</feature>
<keyword evidence="5" id="KW-0808">Transferase</keyword>
<keyword evidence="8" id="KW-0067">ATP-binding</keyword>
<dbReference type="SMART" id="SM00387">
    <property type="entry name" value="HATPase_c"/>
    <property type="match status" value="1"/>
</dbReference>
<dbReference type="PANTHER" id="PTHR44936">
    <property type="entry name" value="SENSOR PROTEIN CREC"/>
    <property type="match status" value="1"/>
</dbReference>
<dbReference type="InterPro" id="IPR003661">
    <property type="entry name" value="HisK_dim/P_dom"/>
</dbReference>